<keyword evidence="7" id="KW-1185">Reference proteome</keyword>
<gene>
    <name evidence="6" type="ORF">HPP92_024844</name>
</gene>
<feature type="region of interest" description="Disordered" evidence="4">
    <location>
        <begin position="1441"/>
        <end position="1462"/>
    </location>
</feature>
<dbReference type="PROSITE" id="PS51774">
    <property type="entry name" value="NAB"/>
    <property type="match status" value="1"/>
</dbReference>
<evidence type="ECO:0000256" key="4">
    <source>
        <dbReference type="SAM" id="MobiDB-lite"/>
    </source>
</evidence>
<feature type="coiled-coil region" evidence="3">
    <location>
        <begin position="621"/>
        <end position="704"/>
    </location>
</feature>
<evidence type="ECO:0000313" key="6">
    <source>
        <dbReference type="EMBL" id="KAG0455552.1"/>
    </source>
</evidence>
<comment type="similarity">
    <text evidence="2">Belongs to the NET family.</text>
</comment>
<name>A0A835PQ29_VANPL</name>
<dbReference type="GO" id="GO:0005886">
    <property type="term" value="C:plasma membrane"/>
    <property type="evidence" value="ECO:0007669"/>
    <property type="project" value="TreeGrafter"/>
</dbReference>
<feature type="coiled-coil region" evidence="3">
    <location>
        <begin position="1010"/>
        <end position="1051"/>
    </location>
</feature>
<dbReference type="Pfam" id="PF07765">
    <property type="entry name" value="KIP1"/>
    <property type="match status" value="1"/>
</dbReference>
<evidence type="ECO:0000256" key="1">
    <source>
        <dbReference type="ARBA" id="ARBA00023054"/>
    </source>
</evidence>
<evidence type="ECO:0000256" key="3">
    <source>
        <dbReference type="SAM" id="Coils"/>
    </source>
</evidence>
<dbReference type="GO" id="GO:0051015">
    <property type="term" value="F:actin filament binding"/>
    <property type="evidence" value="ECO:0007669"/>
    <property type="project" value="TreeGrafter"/>
</dbReference>
<feature type="domain" description="NAB" evidence="5">
    <location>
        <begin position="13"/>
        <end position="93"/>
    </location>
</feature>
<dbReference type="PANTHER" id="PTHR32258:SF6">
    <property type="entry name" value="PROTEIN NETWORKED 1A"/>
    <property type="match status" value="1"/>
</dbReference>
<feature type="coiled-coil region" evidence="3">
    <location>
        <begin position="247"/>
        <end position="274"/>
    </location>
</feature>
<proteinExistence type="inferred from homology"/>
<organism evidence="6 7">
    <name type="scientific">Vanilla planifolia</name>
    <name type="common">Vanilla</name>
    <dbReference type="NCBI Taxonomy" id="51239"/>
    <lineage>
        <taxon>Eukaryota</taxon>
        <taxon>Viridiplantae</taxon>
        <taxon>Streptophyta</taxon>
        <taxon>Embryophyta</taxon>
        <taxon>Tracheophyta</taxon>
        <taxon>Spermatophyta</taxon>
        <taxon>Magnoliopsida</taxon>
        <taxon>Liliopsida</taxon>
        <taxon>Asparagales</taxon>
        <taxon>Orchidaceae</taxon>
        <taxon>Vanilloideae</taxon>
        <taxon>Vanilleae</taxon>
        <taxon>Vanilla</taxon>
    </lineage>
</organism>
<feature type="coiled-coil region" evidence="3">
    <location>
        <begin position="317"/>
        <end position="505"/>
    </location>
</feature>
<evidence type="ECO:0000256" key="2">
    <source>
        <dbReference type="ARBA" id="ARBA00038006"/>
    </source>
</evidence>
<keyword evidence="1 3" id="KW-0175">Coiled coil</keyword>
<evidence type="ECO:0000313" key="7">
    <source>
        <dbReference type="Proteomes" id="UP000636800"/>
    </source>
</evidence>
<reference evidence="6 7" key="1">
    <citation type="journal article" date="2020" name="Nat. Food">
        <title>A phased Vanilla planifolia genome enables genetic improvement of flavour and production.</title>
        <authorList>
            <person name="Hasing T."/>
            <person name="Tang H."/>
            <person name="Brym M."/>
            <person name="Khazi F."/>
            <person name="Huang T."/>
            <person name="Chambers A.H."/>
        </authorList>
    </citation>
    <scope>NUCLEOTIDE SEQUENCE [LARGE SCALE GENOMIC DNA]</scope>
    <source>
        <tissue evidence="6">Leaf</tissue>
    </source>
</reference>
<feature type="coiled-coil region" evidence="3">
    <location>
        <begin position="1304"/>
        <end position="1338"/>
    </location>
</feature>
<dbReference type="OrthoDB" id="2143914at2759"/>
<dbReference type="InterPro" id="IPR051861">
    <property type="entry name" value="NET_actin-binding_domain"/>
</dbReference>
<feature type="compositionally biased region" description="Basic and acidic residues" evidence="4">
    <location>
        <begin position="1441"/>
        <end position="1453"/>
    </location>
</feature>
<protein>
    <recommendedName>
        <fullName evidence="5">NAB domain-containing protein</fullName>
    </recommendedName>
</protein>
<dbReference type="InterPro" id="IPR011684">
    <property type="entry name" value="NAB"/>
</dbReference>
<feature type="coiled-coil region" evidence="3">
    <location>
        <begin position="1094"/>
        <end position="1124"/>
    </location>
</feature>
<sequence>MSALMHAESRRSYSWWWDSHISPKNSKWLQENLTDMDMKVKSMIKLIEEDADSFARRAEMYYKKRPELLKLVEEFYRAYRALAERYDHATGALRHAHRTMAEAFSNHIPLALPDESSANSFVAEAGTNTPNSLMRGLMDHGDLHKDALRELMFSDGSEQNEAIATKKGPKQFNETFSPREGIVRVKVPEGKVRKGLNFEDEEVRARVRVVPNERVRKIVVDEVEENEAHAISYIDPKNNSEQQVSENQNARIGIKHLQEEVSQLSIENQKLKLQIMSESKHLNISRSEVNNLSDAICKLESEKKAAILENQLSKETISSLEIAVSKVKEEIRRINDEMEMANVKLISAEKQCVALEKANQRLQLELEGAKKELAELKFSLQESDKKHVEAEMSLHSSEQMYCQSEERILILELEIQTHVEKLKEIERSKVGLEEEVSQLKDLNLNLKEHNLACALKIKSLQDEIISLKEIKGKLEEEIENHSESKKILQQEIDSLKDGRHELDLKHQSLVEQMEAARLHTESLETLMKELRSGHTELKEGCKMLEDKNLLLLDKLKDMESISERNAVLENSLSDANGELEEFREKIKVLENSCMIQNAAVTSLISEKADLALQLGVISEIMEKLSDKNVLLENSLDDANAELEGLRSKLNELEELCTSLSDANSHLISLKDDLTSQVESVHLNLANLEATLVLLEDRHLNLVKEKDASIGQVLKLEESLNIIVKEHASLIQSNSVQLVELENQIQLLQEDRQTKEEELEVAQQNFLSNSIGNFVLLRCIHDAKDTLVVEKQKYYSHVESTKIQLTALENQIYLVEEKKGRQEKKYEEEELKSFGKMFEISILQVCLSEMKKEKLTLFQECQKLWKASTFAEERIKHLEGSDLVQRENITLLSNHISKLRDGLLLLASALDINKEIVNIDGKDDVILHTILGEVMDLLDSVSHFSHENQLLHMEISIYLSLLQQFGLHKVLLSKELGDAKERSLLLQQEQHQLFEACEQLQLDISGRDLTNQALMAELESLNRKLEDFSKEIRDLKEEKIALEKENSSIISKAMKLEQLYLYFRGLNAESMQQLKLFGSDMSSLLAVKIACDEEIKESKAIMRAMENENKELKNSFILLEELKSRSVISAFDLYTLKNFYIELVAEVETGECLLKDKTIELAKANDMLDFKQKELSEVCRKLGASNEELDETKRMTLEFENKLLALLETNACKDEEIATAYEEKRMLSAELDGFNVEIGVLRLREQQLFSELEKEKEDVSRCEGEMMGILNEIQISQVNAAVLEEKMFELTASCEALEISTMIQRETLNEEIASKNELVNELQREILDLKNDSGRLRTMLNELLLLFGSLGKGISLVEKHVCELAMHNANQDNSSAFPEEKIDLTSAADHVTMEAALEVQNLVAKVEALEKLVRSTKTSIDEERLQSAASLESARREIEDLKLKLSHDREEKQGSETSSGKHGMVIKDIELDQISNSCSISRIQSSETDEQMVKMWEDSEREFSDHLSVGHDIEAVQELKNRKPSSELVSQKKPSFDRLEMSTEIKVQLEDWSRRFFERLAYDSKKLSVLQANARELKAKMDSLRNNSGHYSMEHANLMLMMRGAEEAISELVESNGNLSKNIESHTKSAHVEEMRGAERRKVLERARRESDKIGMLELELEKIHYIFLKLEEEHENHNSGRGDRTPRVLLRDYLYGRKVKQGKKRNHFCRCMRPTARE</sequence>
<feature type="coiled-coil region" evidence="3">
    <location>
        <begin position="558"/>
        <end position="592"/>
    </location>
</feature>
<feature type="coiled-coil region" evidence="3">
    <location>
        <begin position="730"/>
        <end position="764"/>
    </location>
</feature>
<dbReference type="PANTHER" id="PTHR32258">
    <property type="entry name" value="PROTEIN NETWORKED 4A"/>
    <property type="match status" value="1"/>
</dbReference>
<dbReference type="Proteomes" id="UP000636800">
    <property type="component" value="Chromosome 13"/>
</dbReference>
<evidence type="ECO:0000259" key="5">
    <source>
        <dbReference type="PROSITE" id="PS51774"/>
    </source>
</evidence>
<dbReference type="EMBL" id="JADCNL010000013">
    <property type="protein sequence ID" value="KAG0455552.1"/>
    <property type="molecule type" value="Genomic_DNA"/>
</dbReference>
<comment type="caution">
    <text evidence="6">The sequence shown here is derived from an EMBL/GenBank/DDBJ whole genome shotgun (WGS) entry which is preliminary data.</text>
</comment>
<accession>A0A835PQ29</accession>